<organism evidence="2 3">
    <name type="scientific">Nocardioides massiliensis</name>
    <dbReference type="NCBI Taxonomy" id="1325935"/>
    <lineage>
        <taxon>Bacteria</taxon>
        <taxon>Bacillati</taxon>
        <taxon>Actinomycetota</taxon>
        <taxon>Actinomycetes</taxon>
        <taxon>Propionibacteriales</taxon>
        <taxon>Nocardioidaceae</taxon>
        <taxon>Nocardioides</taxon>
    </lineage>
</organism>
<comment type="caution">
    <text evidence="2">The sequence shown here is derived from an EMBL/GenBank/DDBJ whole genome shotgun (WGS) entry which is preliminary data.</text>
</comment>
<keyword evidence="3" id="KW-1185">Reference proteome</keyword>
<protein>
    <recommendedName>
        <fullName evidence="4">SurA N-terminal domain-containing protein</fullName>
    </recommendedName>
</protein>
<sequence length="237" mass="24491">MMRRTLARTTGRRPVRTLAVAAAAVATIALSGCDLRPGVAAEVGDRTISKDRVESVAEALCSANLSPGPGGQTPQLPSSGARAGALQVLLDAELARQFGESEGVEADPGAVSAALAQNEPGIAALPEDRQDAFRDTLRDFTEGQLMLIEIGTRSLAASGATEVTEDDAFAEGRRLQAEYVETLDVEVDPRFGAFADGQLVPGTASLSVPQSEFAQLAGQGTPDPGFVAQLPASQLCS</sequence>
<gene>
    <name evidence="2" type="ORF">J2S59_000057</name>
</gene>
<evidence type="ECO:0000256" key="1">
    <source>
        <dbReference type="SAM" id="SignalP"/>
    </source>
</evidence>
<accession>A0ABT9NIK7</accession>
<feature type="signal peptide" evidence="1">
    <location>
        <begin position="1"/>
        <end position="31"/>
    </location>
</feature>
<keyword evidence="1" id="KW-0732">Signal</keyword>
<reference evidence="2 3" key="1">
    <citation type="submission" date="2023-07" db="EMBL/GenBank/DDBJ databases">
        <title>Sequencing the genomes of 1000 actinobacteria strains.</title>
        <authorList>
            <person name="Klenk H.-P."/>
        </authorList>
    </citation>
    <scope>NUCLEOTIDE SEQUENCE [LARGE SCALE GENOMIC DNA]</scope>
    <source>
        <strain evidence="2 3">GD13</strain>
    </source>
</reference>
<dbReference type="Proteomes" id="UP001240447">
    <property type="component" value="Unassembled WGS sequence"/>
</dbReference>
<proteinExistence type="predicted"/>
<evidence type="ECO:0000313" key="3">
    <source>
        <dbReference type="Proteomes" id="UP001240447"/>
    </source>
</evidence>
<dbReference type="RefSeq" id="WP_068117125.1">
    <property type="nucleotide sequence ID" value="NZ_CCXJ01000068.1"/>
</dbReference>
<name>A0ABT9NIK7_9ACTN</name>
<dbReference type="EMBL" id="JAUSQM010000001">
    <property type="protein sequence ID" value="MDP9820248.1"/>
    <property type="molecule type" value="Genomic_DNA"/>
</dbReference>
<evidence type="ECO:0000313" key="2">
    <source>
        <dbReference type="EMBL" id="MDP9820248.1"/>
    </source>
</evidence>
<feature type="chain" id="PRO_5046509795" description="SurA N-terminal domain-containing protein" evidence="1">
    <location>
        <begin position="32"/>
        <end position="237"/>
    </location>
</feature>
<evidence type="ECO:0008006" key="4">
    <source>
        <dbReference type="Google" id="ProtNLM"/>
    </source>
</evidence>
<dbReference type="PROSITE" id="PS51257">
    <property type="entry name" value="PROKAR_LIPOPROTEIN"/>
    <property type="match status" value="1"/>
</dbReference>